<feature type="transmembrane region" description="Helical" evidence="1">
    <location>
        <begin position="103"/>
        <end position="124"/>
    </location>
</feature>
<feature type="transmembrane region" description="Helical" evidence="1">
    <location>
        <begin position="20"/>
        <end position="38"/>
    </location>
</feature>
<keyword evidence="1" id="KW-0812">Transmembrane</keyword>
<feature type="transmembrane region" description="Helical" evidence="1">
    <location>
        <begin position="47"/>
        <end position="67"/>
    </location>
</feature>
<evidence type="ECO:0000256" key="1">
    <source>
        <dbReference type="SAM" id="Phobius"/>
    </source>
</evidence>
<feature type="transmembrane region" description="Helical" evidence="1">
    <location>
        <begin position="136"/>
        <end position="156"/>
    </location>
</feature>
<evidence type="ECO:0000313" key="3">
    <source>
        <dbReference type="EMBL" id="NYE03552.1"/>
    </source>
</evidence>
<evidence type="ECO:0000313" key="4">
    <source>
        <dbReference type="Proteomes" id="UP000548423"/>
    </source>
</evidence>
<evidence type="ECO:0000259" key="2">
    <source>
        <dbReference type="Pfam" id="PF13321"/>
    </source>
</evidence>
<dbReference type="AlphaFoldDB" id="A0A852T4E0"/>
<feature type="transmembrane region" description="Helical" evidence="1">
    <location>
        <begin position="201"/>
        <end position="220"/>
    </location>
</feature>
<comment type="caution">
    <text evidence="3">The sequence shown here is derived from an EMBL/GenBank/DDBJ whole genome shotgun (WGS) entry which is preliminary data.</text>
</comment>
<proteinExistence type="predicted"/>
<dbReference type="InterPro" id="IPR025152">
    <property type="entry name" value="DUF4084"/>
</dbReference>
<feature type="domain" description="DUF4084" evidence="2">
    <location>
        <begin position="20"/>
        <end position="217"/>
    </location>
</feature>
<dbReference type="EMBL" id="JACCBX010000001">
    <property type="protein sequence ID" value="NYE03552.1"/>
    <property type="molecule type" value="Genomic_DNA"/>
</dbReference>
<gene>
    <name evidence="3" type="ORF">F4694_000271</name>
</gene>
<feature type="transmembrane region" description="Helical" evidence="1">
    <location>
        <begin position="73"/>
        <end position="96"/>
    </location>
</feature>
<accession>A0A852T4E0</accession>
<keyword evidence="1" id="KW-0472">Membrane</keyword>
<keyword evidence="1" id="KW-1133">Transmembrane helix</keyword>
<sequence>MTSRYFSQKEFLYLEWNDSFYILQIGCFLIAFICKIRIDEHHNLLKFTFDTCIVMAAAIAFSWHFIIRDLQTQHIFIGYPIGDLILFFGAMIFYLVSEKLSPFRVLILSSLLIQVVADCSYLFFTMMNIPFSEGLFYPLWSLSPLLLGIAGTLTIANGDTSPVTKNKIHSLKESITLRLLLPYISVILLFIIMISQHHDSISLIIGSEAAILLLIVRHIFASLVNQTLLAKYHELTEELELKIGERTEELSSKNRQLLSAARKMKYMAYHDV</sequence>
<reference evidence="4" key="1">
    <citation type="submission" date="2020-07" db="EMBL/GenBank/DDBJ databases">
        <authorList>
            <person name="Partida-Martinez L."/>
            <person name="Huntemann M."/>
            <person name="Clum A."/>
            <person name="Wang J."/>
            <person name="Palaniappan K."/>
            <person name="Ritter S."/>
            <person name="Chen I.-M."/>
            <person name="Stamatis D."/>
            <person name="Reddy T."/>
            <person name="O'Malley R."/>
            <person name="Daum C."/>
            <person name="Shapiro N."/>
            <person name="Ivanova N."/>
            <person name="Kyrpides N."/>
            <person name="Woyke T."/>
        </authorList>
    </citation>
    <scope>NUCLEOTIDE SEQUENCE [LARGE SCALE GENOMIC DNA]</scope>
    <source>
        <strain evidence="4">AT2.8</strain>
    </source>
</reference>
<protein>
    <recommendedName>
        <fullName evidence="2">DUF4084 domain-containing protein</fullName>
    </recommendedName>
</protein>
<organism evidence="3 4">
    <name type="scientific">Neobacillus niacini</name>
    <dbReference type="NCBI Taxonomy" id="86668"/>
    <lineage>
        <taxon>Bacteria</taxon>
        <taxon>Bacillati</taxon>
        <taxon>Bacillota</taxon>
        <taxon>Bacilli</taxon>
        <taxon>Bacillales</taxon>
        <taxon>Bacillaceae</taxon>
        <taxon>Neobacillus</taxon>
    </lineage>
</organism>
<reference evidence="4" key="2">
    <citation type="submission" date="2020-08" db="EMBL/GenBank/DDBJ databases">
        <title>The Agave Microbiome: Exploring the role of microbial communities in plant adaptations to desert environments.</title>
        <authorList>
            <person name="Partida-Martinez L.P."/>
        </authorList>
    </citation>
    <scope>NUCLEOTIDE SEQUENCE [LARGE SCALE GENOMIC DNA]</scope>
    <source>
        <strain evidence="4">AT2.8</strain>
    </source>
</reference>
<dbReference type="Proteomes" id="UP000548423">
    <property type="component" value="Unassembled WGS sequence"/>
</dbReference>
<dbReference type="Pfam" id="PF13321">
    <property type="entry name" value="DUF4084"/>
    <property type="match status" value="1"/>
</dbReference>
<name>A0A852T4E0_9BACI</name>
<feature type="transmembrane region" description="Helical" evidence="1">
    <location>
        <begin position="177"/>
        <end position="195"/>
    </location>
</feature>